<keyword evidence="8" id="KW-1185">Reference proteome</keyword>
<keyword evidence="4 6" id="KW-1133">Transmembrane helix</keyword>
<evidence type="ECO:0000256" key="6">
    <source>
        <dbReference type="SAM" id="Phobius"/>
    </source>
</evidence>
<feature type="transmembrane region" description="Helical" evidence="6">
    <location>
        <begin position="183"/>
        <end position="203"/>
    </location>
</feature>
<dbReference type="EMBL" id="JAOUSF010000003">
    <property type="protein sequence ID" value="MCU9613878.1"/>
    <property type="molecule type" value="Genomic_DNA"/>
</dbReference>
<dbReference type="AlphaFoldDB" id="A0AAE3IUL0"/>
<accession>A0AAE3IUL0</accession>
<feature type="transmembrane region" description="Helical" evidence="6">
    <location>
        <begin position="83"/>
        <end position="102"/>
    </location>
</feature>
<keyword evidence="5 6" id="KW-0472">Membrane</keyword>
<protein>
    <submittedName>
        <fullName evidence="7">DUF92 domain-containing protein</fullName>
    </submittedName>
</protein>
<dbReference type="PANTHER" id="PTHR13353:SF5">
    <property type="entry name" value="TRANSMEMBRANE PROTEIN 19"/>
    <property type="match status" value="1"/>
</dbReference>
<comment type="subcellular location">
    <subcellularLocation>
        <location evidence="1">Membrane</location>
        <topology evidence="1">Multi-pass membrane protein</topology>
    </subcellularLocation>
</comment>
<feature type="transmembrane region" description="Helical" evidence="6">
    <location>
        <begin position="153"/>
        <end position="177"/>
    </location>
</feature>
<dbReference type="RefSeq" id="WP_263073116.1">
    <property type="nucleotide sequence ID" value="NZ_JAOUSF010000003.1"/>
</dbReference>
<keyword evidence="3 6" id="KW-0812">Transmembrane</keyword>
<sequence>MINNSLLLLLLAIFSYMAYKAKALKLSGSIAAIVVGFAIYFGFGLKGLLLLAIFFITSTFWSKWKQKQKENVQSILEKDDIRDWAQVVANGGVPAIISILYYVTDEPIFLVIFAVSIAAANADTWASEIGIFSKSNPFLFVNLKRVSKGTSGAVSPLGTVAGLIGSLLIAISTYVLWYKEITVSEIGIITLFGFLSMIIDTILGSTIQQKNSCPICHLETEKKIHCHTKTIPSNGIAFFNNDMVNIVSILLTTTMSVLFYFI</sequence>
<name>A0AAE3IUL0_9BACI</name>
<reference evidence="7" key="1">
    <citation type="submission" date="2022-10" db="EMBL/GenBank/DDBJ databases">
        <title>Description of Fervidibacillus gen. nov. in the family Fervidibacillaceae fam. nov. with two species, Fervidibacillus albus sp. nov., and Fervidibacillus halotolerans sp. nov., isolated from tidal flat sediments.</title>
        <authorList>
            <person name="Kwon K.K."/>
            <person name="Yang S.-H."/>
        </authorList>
    </citation>
    <scope>NUCLEOTIDE SEQUENCE</scope>
    <source>
        <strain evidence="7">JCM 19140</strain>
    </source>
</reference>
<evidence type="ECO:0000256" key="2">
    <source>
        <dbReference type="ARBA" id="ARBA00009012"/>
    </source>
</evidence>
<evidence type="ECO:0000313" key="8">
    <source>
        <dbReference type="Proteomes" id="UP001209318"/>
    </source>
</evidence>
<dbReference type="PANTHER" id="PTHR13353">
    <property type="entry name" value="TRANSMEMBRANE PROTEIN 19"/>
    <property type="match status" value="1"/>
</dbReference>
<dbReference type="Proteomes" id="UP001209318">
    <property type="component" value="Unassembled WGS sequence"/>
</dbReference>
<proteinExistence type="inferred from homology"/>
<comment type="caution">
    <text evidence="7">The sequence shown here is derived from an EMBL/GenBank/DDBJ whole genome shotgun (WGS) entry which is preliminary data.</text>
</comment>
<feature type="transmembrane region" description="Helical" evidence="6">
    <location>
        <begin position="33"/>
        <end position="62"/>
    </location>
</feature>
<evidence type="ECO:0000256" key="3">
    <source>
        <dbReference type="ARBA" id="ARBA00022692"/>
    </source>
</evidence>
<evidence type="ECO:0000256" key="1">
    <source>
        <dbReference type="ARBA" id="ARBA00004141"/>
    </source>
</evidence>
<dbReference type="GO" id="GO:0016020">
    <property type="term" value="C:membrane"/>
    <property type="evidence" value="ECO:0007669"/>
    <property type="project" value="UniProtKB-SubCell"/>
</dbReference>
<organism evidence="7 8">
    <name type="scientific">Perspicuibacillus lycopersici</name>
    <dbReference type="NCBI Taxonomy" id="1325689"/>
    <lineage>
        <taxon>Bacteria</taxon>
        <taxon>Bacillati</taxon>
        <taxon>Bacillota</taxon>
        <taxon>Bacilli</taxon>
        <taxon>Bacillales</taxon>
        <taxon>Bacillaceae</taxon>
        <taxon>Perspicuibacillus</taxon>
    </lineage>
</organism>
<evidence type="ECO:0000256" key="4">
    <source>
        <dbReference type="ARBA" id="ARBA00022989"/>
    </source>
</evidence>
<dbReference type="InterPro" id="IPR002794">
    <property type="entry name" value="DUF92_TMEM19"/>
</dbReference>
<evidence type="ECO:0000256" key="5">
    <source>
        <dbReference type="ARBA" id="ARBA00023136"/>
    </source>
</evidence>
<feature type="transmembrane region" description="Helical" evidence="6">
    <location>
        <begin position="243"/>
        <end position="261"/>
    </location>
</feature>
<gene>
    <name evidence="7" type="ORF">OEV98_09930</name>
</gene>
<dbReference type="Pfam" id="PF01940">
    <property type="entry name" value="DUF92"/>
    <property type="match status" value="1"/>
</dbReference>
<comment type="similarity">
    <text evidence="2">Belongs to the TMEM19 family.</text>
</comment>
<evidence type="ECO:0000313" key="7">
    <source>
        <dbReference type="EMBL" id="MCU9613878.1"/>
    </source>
</evidence>